<dbReference type="Gene3D" id="1.10.10.60">
    <property type="entry name" value="Homeodomain-like"/>
    <property type="match status" value="2"/>
</dbReference>
<comment type="subcellular location">
    <subcellularLocation>
        <location evidence="1">Nucleus</location>
    </subcellularLocation>
</comment>
<evidence type="ECO:0000259" key="5">
    <source>
        <dbReference type="PROSITE" id="PS51253"/>
    </source>
</evidence>
<dbReference type="GO" id="GO:0003677">
    <property type="term" value="F:DNA binding"/>
    <property type="evidence" value="ECO:0007669"/>
    <property type="project" value="UniProtKB-KW"/>
</dbReference>
<dbReference type="PANTHER" id="PTHR19303:SF73">
    <property type="entry name" value="PROTEIN PDC2"/>
    <property type="match status" value="1"/>
</dbReference>
<dbReference type="InterPro" id="IPR009057">
    <property type="entry name" value="Homeodomain-like_sf"/>
</dbReference>
<evidence type="ECO:0000256" key="1">
    <source>
        <dbReference type="ARBA" id="ARBA00004123"/>
    </source>
</evidence>
<dbReference type="Pfam" id="PF04218">
    <property type="entry name" value="CENP-B_N"/>
    <property type="match status" value="1"/>
</dbReference>
<dbReference type="Pfam" id="PF03221">
    <property type="entry name" value="HTH_Tnp_Tc5"/>
    <property type="match status" value="1"/>
</dbReference>
<dbReference type="InterPro" id="IPR007889">
    <property type="entry name" value="HTH_Psq"/>
</dbReference>
<dbReference type="InterPro" id="IPR050863">
    <property type="entry name" value="CenT-Element_Derived"/>
</dbReference>
<dbReference type="InterPro" id="IPR004875">
    <property type="entry name" value="DDE_SF_endonuclease_dom"/>
</dbReference>
<evidence type="ECO:0000256" key="3">
    <source>
        <dbReference type="ARBA" id="ARBA00023242"/>
    </source>
</evidence>
<gene>
    <name evidence="6" type="ORF">AGLY_013063</name>
</gene>
<keyword evidence="3" id="KW-0539">Nucleus</keyword>
<evidence type="ECO:0000313" key="7">
    <source>
        <dbReference type="Proteomes" id="UP000475862"/>
    </source>
</evidence>
<dbReference type="Proteomes" id="UP000475862">
    <property type="component" value="Unassembled WGS sequence"/>
</dbReference>
<protein>
    <recommendedName>
        <fullName evidence="5">HTH CENPB-type domain-containing protein</fullName>
    </recommendedName>
</protein>
<dbReference type="SUPFAM" id="SSF46689">
    <property type="entry name" value="Homeodomain-like"/>
    <property type="match status" value="2"/>
</dbReference>
<evidence type="ECO:0000256" key="4">
    <source>
        <dbReference type="SAM" id="Coils"/>
    </source>
</evidence>
<dbReference type="EMBL" id="VYZN01000053">
    <property type="protein sequence ID" value="KAE9527365.1"/>
    <property type="molecule type" value="Genomic_DNA"/>
</dbReference>
<keyword evidence="4" id="KW-0175">Coiled coil</keyword>
<keyword evidence="7" id="KW-1185">Reference proteome</keyword>
<dbReference type="PROSITE" id="PS51253">
    <property type="entry name" value="HTH_CENPB"/>
    <property type="match status" value="1"/>
</dbReference>
<evidence type="ECO:0000256" key="2">
    <source>
        <dbReference type="ARBA" id="ARBA00023125"/>
    </source>
</evidence>
<evidence type="ECO:0000313" key="6">
    <source>
        <dbReference type="EMBL" id="KAE9527365.1"/>
    </source>
</evidence>
<organism evidence="6 7">
    <name type="scientific">Aphis glycines</name>
    <name type="common">Soybean aphid</name>
    <dbReference type="NCBI Taxonomy" id="307491"/>
    <lineage>
        <taxon>Eukaryota</taxon>
        <taxon>Metazoa</taxon>
        <taxon>Ecdysozoa</taxon>
        <taxon>Arthropoda</taxon>
        <taxon>Hexapoda</taxon>
        <taxon>Insecta</taxon>
        <taxon>Pterygota</taxon>
        <taxon>Neoptera</taxon>
        <taxon>Paraneoptera</taxon>
        <taxon>Hemiptera</taxon>
        <taxon>Sternorrhyncha</taxon>
        <taxon>Aphidomorpha</taxon>
        <taxon>Aphidoidea</taxon>
        <taxon>Aphididae</taxon>
        <taxon>Aphidini</taxon>
        <taxon>Aphis</taxon>
        <taxon>Aphis</taxon>
    </lineage>
</organism>
<dbReference type="SMART" id="SM00674">
    <property type="entry name" value="CENPB"/>
    <property type="match status" value="1"/>
</dbReference>
<dbReference type="OrthoDB" id="10047893at2759"/>
<sequence>MIAMSIKRFYSVSIGSQSELYIFSLAMPPPVPRKALNLKQKVDIIRFKESNGGWSIRKLADKFDIGKTQVTEVLKNKENILRRYNENSTNEKSRRFQRNGQGELIDKIVLEWFNRVRNKNLPVSGPIIQAKALEVAREIECDDFKASNGWLESFKVRHNIVFKSICGESASTNLTIVNEWKSKISEIVTGYEPQNIFNADETGLFYRALPDKTFSYKGESCSGGKIAKERLTVLLCVSMSGEKLEPLVIGKSVKPRCFKGIDVSKLAVEWKANNQGIIQNFKVFYRKFALQHIIANLEEAQNAHDLAKQIDVLKTITWVKKAWTQISSLTITNCFKKADFSSKCSSDDIAIILDDIRTELNPVESDDEQQADDQLENS</sequence>
<keyword evidence="2" id="KW-0238">DNA-binding</keyword>
<feature type="domain" description="HTH CENPB-type" evidence="5">
    <location>
        <begin position="93"/>
        <end position="164"/>
    </location>
</feature>
<dbReference type="AlphaFoldDB" id="A0A6G0T8Y6"/>
<dbReference type="InterPro" id="IPR006600">
    <property type="entry name" value="HTH_CenpB_DNA-bd_dom"/>
</dbReference>
<dbReference type="Pfam" id="PF03184">
    <property type="entry name" value="DDE_1"/>
    <property type="match status" value="1"/>
</dbReference>
<feature type="coiled-coil region" evidence="4">
    <location>
        <begin position="67"/>
        <end position="94"/>
    </location>
</feature>
<dbReference type="PANTHER" id="PTHR19303">
    <property type="entry name" value="TRANSPOSON"/>
    <property type="match status" value="1"/>
</dbReference>
<accession>A0A6G0T8Y6</accession>
<dbReference type="GO" id="GO:0005634">
    <property type="term" value="C:nucleus"/>
    <property type="evidence" value="ECO:0007669"/>
    <property type="project" value="UniProtKB-SubCell"/>
</dbReference>
<name>A0A6G0T8Y6_APHGL</name>
<comment type="caution">
    <text evidence="6">The sequence shown here is derived from an EMBL/GenBank/DDBJ whole genome shotgun (WGS) entry which is preliminary data.</text>
</comment>
<proteinExistence type="predicted"/>
<reference evidence="6 7" key="1">
    <citation type="submission" date="2019-08" db="EMBL/GenBank/DDBJ databases">
        <title>The genome of the soybean aphid Biotype 1, its phylome, world population structure and adaptation to the North American continent.</title>
        <authorList>
            <person name="Giordano R."/>
            <person name="Donthu R.K."/>
            <person name="Hernandez A.G."/>
            <person name="Wright C.L."/>
            <person name="Zimin A.V."/>
        </authorList>
    </citation>
    <scope>NUCLEOTIDE SEQUENCE [LARGE SCALE GENOMIC DNA]</scope>
    <source>
        <tissue evidence="6">Whole aphids</tissue>
    </source>
</reference>